<feature type="binding site" evidence="12">
    <location>
        <position position="246"/>
    </location>
    <ligand>
        <name>K(+)</name>
        <dbReference type="ChEBI" id="CHEBI:29103"/>
    </ligand>
</feature>
<evidence type="ECO:0000256" key="12">
    <source>
        <dbReference type="HAMAP-Rule" id="MF_01987"/>
    </source>
</evidence>
<keyword evidence="6 12" id="KW-0547">Nucleotide-binding</keyword>
<keyword evidence="15" id="KW-1185">Reference proteome</keyword>
<evidence type="ECO:0000256" key="7">
    <source>
        <dbReference type="ARBA" id="ARBA00022777"/>
    </source>
</evidence>
<feature type="binding site" evidence="12">
    <location>
        <position position="184"/>
    </location>
    <ligand>
        <name>ATP</name>
        <dbReference type="ChEBI" id="CHEBI:30616"/>
    </ligand>
</feature>
<evidence type="ECO:0000259" key="13">
    <source>
        <dbReference type="Pfam" id="PF00294"/>
    </source>
</evidence>
<comment type="cofactor">
    <cofactor evidence="12">
        <name>Mg(2+)</name>
        <dbReference type="ChEBI" id="CHEBI:18420"/>
    </cofactor>
    <text evidence="12">Requires a divalent cation, most likely magnesium in vivo, as an electrophilic catalyst to aid phosphoryl group transfer. It is the chelate of the metal and the nucleotide that is the actual substrate.</text>
</comment>
<feature type="binding site" evidence="12">
    <location>
        <begin position="10"/>
        <end position="12"/>
    </location>
    <ligand>
        <name>substrate</name>
    </ligand>
</feature>
<feature type="active site" description="Proton acceptor" evidence="12">
    <location>
        <position position="252"/>
    </location>
</feature>
<feature type="binding site" evidence="12">
    <location>
        <position position="287"/>
    </location>
    <ligand>
        <name>K(+)</name>
        <dbReference type="ChEBI" id="CHEBI:29103"/>
    </ligand>
</feature>
<evidence type="ECO:0000256" key="11">
    <source>
        <dbReference type="ARBA" id="ARBA00023277"/>
    </source>
</evidence>
<dbReference type="EC" id="2.7.1.15" evidence="2 12"/>
<sequence length="324" mass="33272">MSIAVFGSINIDITAYLDRHPVPGETLMAEKLAMAMGGKGANQAIAASRLGLDTWMIGAVGDDSHGETARKTLAEERVYMALAEHPEETTGLALIDVASDGSNSIRIASGANGLVDVALAERYRDVIVEADLLLLQNEVPLAAALAAARIAKTSGTTVVMDPAPMPKEAWNEETLEHFDILTPNQHEVAVLIGWEPATLDQARQAAAEIVSNTGGSAIVTMGGLGAAWCHDGATGQVAAPCVDVVDTVAAGDCFNAALAVGLARKMAFEEAVAFASHAGALATTRPGAAVAAPSFDEVMRFVNSGGHAADDRVQAAAETFAGAG</sequence>
<dbReference type="AlphaFoldDB" id="A0A3D9HHU8"/>
<keyword evidence="12" id="KW-0963">Cytoplasm</keyword>
<feature type="binding site" evidence="12">
    <location>
        <position position="248"/>
    </location>
    <ligand>
        <name>K(+)</name>
        <dbReference type="ChEBI" id="CHEBI:29103"/>
    </ligand>
</feature>
<comment type="similarity">
    <text evidence="1">Belongs to the carbohydrate kinase pfkB family.</text>
</comment>
<dbReference type="PANTHER" id="PTHR10584:SF166">
    <property type="entry name" value="RIBOKINASE"/>
    <property type="match status" value="1"/>
</dbReference>
<dbReference type="EMBL" id="QRDW01000006">
    <property type="protein sequence ID" value="RED49048.1"/>
    <property type="molecule type" value="Genomic_DNA"/>
</dbReference>
<feature type="binding site" evidence="12">
    <location>
        <position position="285"/>
    </location>
    <ligand>
        <name>K(+)</name>
        <dbReference type="ChEBI" id="CHEBI:29103"/>
    </ligand>
</feature>
<organism evidence="14 15">
    <name type="scientific">Aestuariispira insulae</name>
    <dbReference type="NCBI Taxonomy" id="1461337"/>
    <lineage>
        <taxon>Bacteria</taxon>
        <taxon>Pseudomonadati</taxon>
        <taxon>Pseudomonadota</taxon>
        <taxon>Alphaproteobacteria</taxon>
        <taxon>Rhodospirillales</taxon>
        <taxon>Kiloniellaceae</taxon>
        <taxon>Aestuariispira</taxon>
    </lineage>
</organism>
<protein>
    <recommendedName>
        <fullName evidence="3 12">Ribokinase</fullName>
        <shortName evidence="12">RK</shortName>
        <ecNumber evidence="2 12">2.7.1.15</ecNumber>
    </recommendedName>
</protein>
<evidence type="ECO:0000313" key="14">
    <source>
        <dbReference type="EMBL" id="RED49048.1"/>
    </source>
</evidence>
<keyword evidence="9 12" id="KW-0460">Magnesium</keyword>
<evidence type="ECO:0000256" key="10">
    <source>
        <dbReference type="ARBA" id="ARBA00022958"/>
    </source>
</evidence>
<dbReference type="InterPro" id="IPR029056">
    <property type="entry name" value="Ribokinase-like"/>
</dbReference>
<dbReference type="GO" id="GO:0046872">
    <property type="term" value="F:metal ion binding"/>
    <property type="evidence" value="ECO:0007669"/>
    <property type="project" value="UniProtKB-KW"/>
</dbReference>
<comment type="activity regulation">
    <text evidence="12">Activated by a monovalent cation that binds near, but not in, the active site. The most likely occupant of the site in vivo is potassium. Ion binding induces a conformational change that may alter substrate affinity.</text>
</comment>
<evidence type="ECO:0000256" key="4">
    <source>
        <dbReference type="ARBA" id="ARBA00022679"/>
    </source>
</evidence>
<dbReference type="GO" id="GO:0019303">
    <property type="term" value="P:D-ribose catabolic process"/>
    <property type="evidence" value="ECO:0007669"/>
    <property type="project" value="UniProtKB-UniRule"/>
</dbReference>
<keyword evidence="5 12" id="KW-0479">Metal-binding</keyword>
<evidence type="ECO:0000256" key="2">
    <source>
        <dbReference type="ARBA" id="ARBA00012035"/>
    </source>
</evidence>
<feature type="binding site" evidence="12">
    <location>
        <position position="282"/>
    </location>
    <ligand>
        <name>K(+)</name>
        <dbReference type="ChEBI" id="CHEBI:29103"/>
    </ligand>
</feature>
<reference evidence="14 15" key="1">
    <citation type="submission" date="2018-07" db="EMBL/GenBank/DDBJ databases">
        <title>Genomic Encyclopedia of Type Strains, Phase III (KMG-III): the genomes of soil and plant-associated and newly described type strains.</title>
        <authorList>
            <person name="Whitman W."/>
        </authorList>
    </citation>
    <scope>NUCLEOTIDE SEQUENCE [LARGE SCALE GENOMIC DNA]</scope>
    <source>
        <strain evidence="14 15">CECT 8488</strain>
    </source>
</reference>
<evidence type="ECO:0000256" key="8">
    <source>
        <dbReference type="ARBA" id="ARBA00022840"/>
    </source>
</evidence>
<evidence type="ECO:0000256" key="9">
    <source>
        <dbReference type="ARBA" id="ARBA00022842"/>
    </source>
</evidence>
<comment type="caution">
    <text evidence="14">The sequence shown here is derived from an EMBL/GenBank/DDBJ whole genome shotgun (WGS) entry which is preliminary data.</text>
</comment>
<dbReference type="CDD" id="cd01174">
    <property type="entry name" value="ribokinase"/>
    <property type="match status" value="1"/>
</dbReference>
<comment type="similarity">
    <text evidence="12">Belongs to the carbohydrate kinase PfkB family. Ribokinase subfamily.</text>
</comment>
<feature type="domain" description="Carbohydrate kinase PfkB" evidence="13">
    <location>
        <begin position="2"/>
        <end position="292"/>
    </location>
</feature>
<keyword evidence="4 12" id="KW-0808">Transferase</keyword>
<dbReference type="InterPro" id="IPR011611">
    <property type="entry name" value="PfkB_dom"/>
</dbReference>
<keyword evidence="8 12" id="KW-0067">ATP-binding</keyword>
<name>A0A3D9HHU8_9PROT</name>
<evidence type="ECO:0000256" key="1">
    <source>
        <dbReference type="ARBA" id="ARBA00005380"/>
    </source>
</evidence>
<proteinExistence type="inferred from homology"/>
<dbReference type="UniPathway" id="UPA00916">
    <property type="reaction ID" value="UER00889"/>
</dbReference>
<feature type="binding site" evidence="12">
    <location>
        <begin position="220"/>
        <end position="225"/>
    </location>
    <ligand>
        <name>ATP</name>
        <dbReference type="ChEBI" id="CHEBI:30616"/>
    </ligand>
</feature>
<dbReference type="GO" id="GO:0005829">
    <property type="term" value="C:cytosol"/>
    <property type="evidence" value="ECO:0007669"/>
    <property type="project" value="TreeGrafter"/>
</dbReference>
<comment type="subunit">
    <text evidence="12">Homodimer.</text>
</comment>
<dbReference type="InterPro" id="IPR002173">
    <property type="entry name" value="Carboh/pur_kinase_PfkB_CS"/>
</dbReference>
<dbReference type="GO" id="GO:0004747">
    <property type="term" value="F:ribokinase activity"/>
    <property type="evidence" value="ECO:0007669"/>
    <property type="project" value="UniProtKB-UniRule"/>
</dbReference>
<comment type="caution">
    <text evidence="12">Lacks conserved residue(s) required for the propagation of feature annotation.</text>
</comment>
<comment type="catalytic activity">
    <reaction evidence="12">
        <text>D-ribose + ATP = D-ribose 5-phosphate + ADP + H(+)</text>
        <dbReference type="Rhea" id="RHEA:13697"/>
        <dbReference type="ChEBI" id="CHEBI:15378"/>
        <dbReference type="ChEBI" id="CHEBI:30616"/>
        <dbReference type="ChEBI" id="CHEBI:47013"/>
        <dbReference type="ChEBI" id="CHEBI:78346"/>
        <dbReference type="ChEBI" id="CHEBI:456216"/>
        <dbReference type="EC" id="2.7.1.15"/>
    </reaction>
</comment>
<dbReference type="PRINTS" id="PR00990">
    <property type="entry name" value="RIBOKINASE"/>
</dbReference>
<keyword evidence="10 12" id="KW-0630">Potassium</keyword>
<keyword evidence="7 12" id="KW-0418">Kinase</keyword>
<feature type="binding site" evidence="12">
    <location>
        <position position="138"/>
    </location>
    <ligand>
        <name>substrate</name>
    </ligand>
</feature>
<evidence type="ECO:0000313" key="15">
    <source>
        <dbReference type="Proteomes" id="UP000256845"/>
    </source>
</evidence>
<dbReference type="Pfam" id="PF00294">
    <property type="entry name" value="PfkB"/>
    <property type="match status" value="1"/>
</dbReference>
<dbReference type="GO" id="GO:0005524">
    <property type="term" value="F:ATP binding"/>
    <property type="evidence" value="ECO:0007669"/>
    <property type="project" value="UniProtKB-UniRule"/>
</dbReference>
<dbReference type="PANTHER" id="PTHR10584">
    <property type="entry name" value="SUGAR KINASE"/>
    <property type="match status" value="1"/>
</dbReference>
<dbReference type="Proteomes" id="UP000256845">
    <property type="component" value="Unassembled WGS sequence"/>
</dbReference>
<comment type="function">
    <text evidence="12">Catalyzes the phosphorylation of ribose at O-5 in a reaction requiring ATP and magnesium. The resulting D-ribose-5-phosphate can then be used either for sythesis of nucleotides, histidine, and tryptophan, or as a component of the pentose phosphate pathway.</text>
</comment>
<dbReference type="InterPro" id="IPR002139">
    <property type="entry name" value="Ribo/fructo_kinase"/>
</dbReference>
<dbReference type="HAMAP" id="MF_01987">
    <property type="entry name" value="Ribokinase"/>
    <property type="match status" value="1"/>
</dbReference>
<feature type="binding site" evidence="12">
    <location>
        <position position="252"/>
    </location>
    <ligand>
        <name>substrate</name>
    </ligand>
</feature>
<feature type="binding site" evidence="12">
    <location>
        <begin position="251"/>
        <end position="252"/>
    </location>
    <ligand>
        <name>ATP</name>
        <dbReference type="ChEBI" id="CHEBI:30616"/>
    </ligand>
</feature>
<keyword evidence="11 12" id="KW-0119">Carbohydrate metabolism</keyword>
<evidence type="ECO:0000256" key="5">
    <source>
        <dbReference type="ARBA" id="ARBA00022723"/>
    </source>
</evidence>
<dbReference type="SUPFAM" id="SSF53613">
    <property type="entry name" value="Ribokinase-like"/>
    <property type="match status" value="1"/>
</dbReference>
<evidence type="ECO:0000256" key="3">
    <source>
        <dbReference type="ARBA" id="ARBA00016943"/>
    </source>
</evidence>
<dbReference type="Gene3D" id="3.40.1190.20">
    <property type="match status" value="1"/>
</dbReference>
<feature type="binding site" evidence="12">
    <location>
        <begin position="38"/>
        <end position="42"/>
    </location>
    <ligand>
        <name>substrate</name>
    </ligand>
</feature>
<dbReference type="InterPro" id="IPR011877">
    <property type="entry name" value="Ribokinase"/>
</dbReference>
<accession>A0A3D9HHU8</accession>
<evidence type="ECO:0000256" key="6">
    <source>
        <dbReference type="ARBA" id="ARBA00022741"/>
    </source>
</evidence>
<dbReference type="OrthoDB" id="9792663at2"/>
<dbReference type="RefSeq" id="WP_115937259.1">
    <property type="nucleotide sequence ID" value="NZ_QRDW01000006.1"/>
</dbReference>
<dbReference type="PROSITE" id="PS00584">
    <property type="entry name" value="PFKB_KINASES_2"/>
    <property type="match status" value="1"/>
</dbReference>
<gene>
    <name evidence="12" type="primary">rbsK</name>
    <name evidence="14" type="ORF">DFP90_10625</name>
</gene>
<comment type="pathway">
    <text evidence="12">Carbohydrate metabolism; D-ribose degradation; D-ribose 5-phosphate from beta-D-ribopyranose: step 2/2.</text>
</comment>
<comment type="subcellular location">
    <subcellularLocation>
        <location evidence="12">Cytoplasm</location>
    </subcellularLocation>
</comment>